<name>A0A1A9GGP0_9ACTN</name>
<dbReference type="EMBL" id="CP015079">
    <property type="protein sequence ID" value="ANH37448.1"/>
    <property type="molecule type" value="Genomic_DNA"/>
</dbReference>
<sequence length="242" mass="26575">MVAMPRILDLREIEGTPVTIEERLSGEPLWQADGTSPRLTTIHIDSMIEALAALAEIPGDPPLRTLRMLPDEPPFDPNAPFETELAALVTRRAVRFATQLRVALPDVDVLLAQTVEALHRIAPATPTLIHGDLIAANVLTSRAHASAVLDFGFMTTAGDPAFDVAVTASIFDMYGPRAREVESELDRAFLSTFTGDHRRYWIYRAAYALTTACCYGTDLSEGHFAWCIGMLDRPDVRDSLQG</sequence>
<dbReference type="AlphaFoldDB" id="A0A1A9GGP0"/>
<dbReference type="SUPFAM" id="SSF56112">
    <property type="entry name" value="Protein kinase-like (PK-like)"/>
    <property type="match status" value="1"/>
</dbReference>
<reference evidence="2 3" key="1">
    <citation type="submission" date="2016-03" db="EMBL/GenBank/DDBJ databases">
        <title>Complete genome sequence of a soil Actinobacterium, Nocardioides dokdonensis FR1436.</title>
        <authorList>
            <person name="Kwon S.-K."/>
            <person name="Kim K."/>
            <person name="Kim J.F."/>
        </authorList>
    </citation>
    <scope>NUCLEOTIDE SEQUENCE [LARGE SCALE GENOMIC DNA]</scope>
    <source>
        <strain evidence="2 3">FR1436</strain>
    </source>
</reference>
<protein>
    <submittedName>
        <fullName evidence="2">Phosphotransferase enzyme family protein</fullName>
    </submittedName>
</protein>
<dbReference type="Pfam" id="PF01636">
    <property type="entry name" value="APH"/>
    <property type="match status" value="1"/>
</dbReference>
<dbReference type="InterPro" id="IPR002575">
    <property type="entry name" value="Aminoglycoside_PTrfase"/>
</dbReference>
<feature type="domain" description="Aminoglycoside phosphotransferase" evidence="1">
    <location>
        <begin position="2"/>
        <end position="178"/>
    </location>
</feature>
<dbReference type="InterPro" id="IPR011009">
    <property type="entry name" value="Kinase-like_dom_sf"/>
</dbReference>
<accession>A0A1A9GGP0</accession>
<organism evidence="2 3">
    <name type="scientific">Nocardioides dokdonensis FR1436</name>
    <dbReference type="NCBI Taxonomy" id="1300347"/>
    <lineage>
        <taxon>Bacteria</taxon>
        <taxon>Bacillati</taxon>
        <taxon>Actinomycetota</taxon>
        <taxon>Actinomycetes</taxon>
        <taxon>Propionibacteriales</taxon>
        <taxon>Nocardioidaceae</taxon>
        <taxon>Nocardioides</taxon>
    </lineage>
</organism>
<keyword evidence="2" id="KW-0808">Transferase</keyword>
<gene>
    <name evidence="2" type="ORF">I601_1006</name>
</gene>
<evidence type="ECO:0000313" key="2">
    <source>
        <dbReference type="EMBL" id="ANH37448.1"/>
    </source>
</evidence>
<evidence type="ECO:0000259" key="1">
    <source>
        <dbReference type="Pfam" id="PF01636"/>
    </source>
</evidence>
<dbReference type="KEGG" id="ndk:I601_1006"/>
<dbReference type="GO" id="GO:0016740">
    <property type="term" value="F:transferase activity"/>
    <property type="evidence" value="ECO:0007669"/>
    <property type="project" value="UniProtKB-KW"/>
</dbReference>
<proteinExistence type="predicted"/>
<dbReference type="Proteomes" id="UP000077868">
    <property type="component" value="Chromosome"/>
</dbReference>
<dbReference type="Gene3D" id="3.90.1200.10">
    <property type="match status" value="1"/>
</dbReference>
<dbReference type="STRING" id="1300347.I601_1006"/>
<dbReference type="PATRIC" id="fig|1300347.3.peg.1005"/>
<keyword evidence="3" id="KW-1185">Reference proteome</keyword>
<evidence type="ECO:0000313" key="3">
    <source>
        <dbReference type="Proteomes" id="UP000077868"/>
    </source>
</evidence>